<dbReference type="RefSeq" id="WP_007575211.1">
    <property type="nucleotide sequence ID" value="NZ_AGUD01000201.1"/>
</dbReference>
<keyword evidence="3" id="KW-1185">Reference proteome</keyword>
<dbReference type="OrthoDB" id="5172916at2"/>
<evidence type="ECO:0008006" key="4">
    <source>
        <dbReference type="Google" id="ProtNLM"/>
    </source>
</evidence>
<evidence type="ECO:0000313" key="3">
    <source>
        <dbReference type="Proteomes" id="UP000005143"/>
    </source>
</evidence>
<accession>H0E6B0</accession>
<dbReference type="PROSITE" id="PS51257">
    <property type="entry name" value="PROKAR_LIPOPROTEIN"/>
    <property type="match status" value="1"/>
</dbReference>
<dbReference type="Proteomes" id="UP000005143">
    <property type="component" value="Unassembled WGS sequence"/>
</dbReference>
<sequence>MIAVRRPGLALACALAIGLAGCGGSDGGGRTGGERPASGEPPVGGAGPAGFDARRMATYTCEDWRKADTDGRLQALQALHGIVGGAIIGRNNNGRGRVLADEDAYKLFDNMCGPDYAGGFLLYKVYGRAAGFAGVAP</sequence>
<reference evidence="2 3" key="1">
    <citation type="journal article" date="2013" name="Biodegradation">
        <title>Quantitative proteomic analysis of ibuprofen-degrading Patulibacter sp. strain I11.</title>
        <authorList>
            <person name="Almeida B."/>
            <person name="Kjeldal H."/>
            <person name="Lolas I."/>
            <person name="Knudsen A.D."/>
            <person name="Carvalho G."/>
            <person name="Nielsen K.L."/>
            <person name="Barreto Crespo M.T."/>
            <person name="Stensballe A."/>
            <person name="Nielsen J.L."/>
        </authorList>
    </citation>
    <scope>NUCLEOTIDE SEQUENCE [LARGE SCALE GENOMIC DNA]</scope>
    <source>
        <strain evidence="2 3">I11</strain>
    </source>
</reference>
<dbReference type="EMBL" id="AGUD01000201">
    <property type="protein sequence ID" value="EHN10808.1"/>
    <property type="molecule type" value="Genomic_DNA"/>
</dbReference>
<gene>
    <name evidence="2" type="ORF">PAI11_23600</name>
</gene>
<protein>
    <recommendedName>
        <fullName evidence="4">Lipoprotein</fullName>
    </recommendedName>
</protein>
<dbReference type="AlphaFoldDB" id="H0E6B0"/>
<comment type="caution">
    <text evidence="2">The sequence shown here is derived from an EMBL/GenBank/DDBJ whole genome shotgun (WGS) entry which is preliminary data.</text>
</comment>
<organism evidence="2 3">
    <name type="scientific">Patulibacter medicamentivorans</name>
    <dbReference type="NCBI Taxonomy" id="1097667"/>
    <lineage>
        <taxon>Bacteria</taxon>
        <taxon>Bacillati</taxon>
        <taxon>Actinomycetota</taxon>
        <taxon>Thermoleophilia</taxon>
        <taxon>Solirubrobacterales</taxon>
        <taxon>Patulibacteraceae</taxon>
        <taxon>Patulibacter</taxon>
    </lineage>
</organism>
<feature type="region of interest" description="Disordered" evidence="1">
    <location>
        <begin position="28"/>
        <end position="51"/>
    </location>
</feature>
<evidence type="ECO:0000313" key="2">
    <source>
        <dbReference type="EMBL" id="EHN10808.1"/>
    </source>
</evidence>
<proteinExistence type="predicted"/>
<evidence type="ECO:0000256" key="1">
    <source>
        <dbReference type="SAM" id="MobiDB-lite"/>
    </source>
</evidence>
<name>H0E6B0_9ACTN</name>